<protein>
    <submittedName>
        <fullName evidence="1">Uncharacterized protein</fullName>
    </submittedName>
</protein>
<dbReference type="RefSeq" id="WP_386436447.1">
    <property type="nucleotide sequence ID" value="NZ_JBHSBB010000030.1"/>
</dbReference>
<comment type="caution">
    <text evidence="1">The sequence shown here is derived from an EMBL/GenBank/DDBJ whole genome shotgun (WGS) entry which is preliminary data.</text>
</comment>
<evidence type="ECO:0000313" key="1">
    <source>
        <dbReference type="EMBL" id="MFC4035822.1"/>
    </source>
</evidence>
<evidence type="ECO:0000313" key="2">
    <source>
        <dbReference type="Proteomes" id="UP001595765"/>
    </source>
</evidence>
<accession>A0ABV8HXT5</accession>
<reference evidence="2" key="1">
    <citation type="journal article" date="2019" name="Int. J. Syst. Evol. Microbiol.">
        <title>The Global Catalogue of Microorganisms (GCM) 10K type strain sequencing project: providing services to taxonomists for standard genome sequencing and annotation.</title>
        <authorList>
            <consortium name="The Broad Institute Genomics Platform"/>
            <consortium name="The Broad Institute Genome Sequencing Center for Infectious Disease"/>
            <person name="Wu L."/>
            <person name="Ma J."/>
        </authorList>
    </citation>
    <scope>NUCLEOTIDE SEQUENCE [LARGE SCALE GENOMIC DNA]</scope>
    <source>
        <strain evidence="2">CGMCC 4.7237</strain>
    </source>
</reference>
<organism evidence="1 2">
    <name type="scientific">Streptomyces polygonati</name>
    <dbReference type="NCBI Taxonomy" id="1617087"/>
    <lineage>
        <taxon>Bacteria</taxon>
        <taxon>Bacillati</taxon>
        <taxon>Actinomycetota</taxon>
        <taxon>Actinomycetes</taxon>
        <taxon>Kitasatosporales</taxon>
        <taxon>Streptomycetaceae</taxon>
        <taxon>Streptomyces</taxon>
    </lineage>
</organism>
<gene>
    <name evidence="1" type="ORF">ACFO3J_30770</name>
</gene>
<proteinExistence type="predicted"/>
<dbReference type="EMBL" id="JBHSBB010000030">
    <property type="protein sequence ID" value="MFC4035822.1"/>
    <property type="molecule type" value="Genomic_DNA"/>
</dbReference>
<dbReference type="Proteomes" id="UP001595765">
    <property type="component" value="Unassembled WGS sequence"/>
</dbReference>
<name>A0ABV8HXT5_9ACTN</name>
<sequence>MDEADVERDLRCHLQVHSDGEHFALVLDLDGLATGAIWTRWADGTPAAALDVRPDCSFIDPASHDACCEFAFHPGAHTHQLTAIPVEVS</sequence>
<keyword evidence="2" id="KW-1185">Reference proteome</keyword>